<sequence length="797" mass="89958">MSASPKSSDTPRITNKQGDNEDTQQSKEKPKANTEYVSEQEKRERVVKKLIKEIKDSKGKDITKGLGYNLNDSTEVEKLFAQYKTYLPTTKDGRNLLHRIATSSGMPSPANMAAFIKALIEMDIDLLAQRDEDGKTPLFCAVSKRKHGLVNIMCEAHRDVSRVLGICRALSKSNSSNCLHEAISKKVNSSAEDDELIKSLIKWANDDTLLALNENDLSPLHIAVEYDRCDEGQVGVVEALVTKCDKALGKMYQHEKEGPLSPYLYLEHTYNEAIRNRVVAEKPKSKEDELRGTHDIKNHIHNERHEGSNEEQSVGSTMIPQSPEGPRIAQGPGETPTAKFSSRQLDQSRGSSSMAVTVGNTNGDNLMSPATKERGKRSLSMRDLSTLKPSENNVENMKLFLRLYCLRNRQHDDAVEFLYDRLENGLNHLNLEDILQYVAIPRVKFEHEPVNPEAGQRTLKPNGSGRADVLPLFNWLRDKKGVKRILRVIIEDLQDPAHSDEVIESCLNKMCVETWDWRKHDLSPEVLHKVAPDVQVVHLYWGGNNAILRAWSEAEGLKKLKNLKTVHLHSQQGLETRDRTEQNVMHFKERMMPIEVKEHRMRSEKTSGTSSLVAATHDPYERHKWVSTMEEYADFLQTAERAQIKDNGVPLRIKHPITVALIDDGVDVNDQSIQSRIIGGRSFCHRDKEQNLNQSYYVSGGHGTSMAKLICKVCPGANLFILRLDEYFVDTGRRQITAESATKAIRAAIEREVDIISMSWTIEKTDRNSNDIEKLADAIRDAANKNILMFCAATDQG</sequence>
<name>A0ACC2JV03_9PEZI</name>
<reference evidence="1" key="1">
    <citation type="submission" date="2022-12" db="EMBL/GenBank/DDBJ databases">
        <title>Genome Sequence of Lasiodiplodia mahajangana.</title>
        <authorList>
            <person name="Buettner E."/>
        </authorList>
    </citation>
    <scope>NUCLEOTIDE SEQUENCE</scope>
    <source>
        <strain evidence="1">VT137</strain>
    </source>
</reference>
<protein>
    <submittedName>
        <fullName evidence="1">Uncharacterized protein</fullName>
    </submittedName>
</protein>
<dbReference type="EMBL" id="JAPUUL010000305">
    <property type="protein sequence ID" value="KAJ8131362.1"/>
    <property type="molecule type" value="Genomic_DNA"/>
</dbReference>
<evidence type="ECO:0000313" key="1">
    <source>
        <dbReference type="EMBL" id="KAJ8131362.1"/>
    </source>
</evidence>
<evidence type="ECO:0000313" key="2">
    <source>
        <dbReference type="Proteomes" id="UP001153332"/>
    </source>
</evidence>
<organism evidence="1 2">
    <name type="scientific">Lasiodiplodia mahajangana</name>
    <dbReference type="NCBI Taxonomy" id="1108764"/>
    <lineage>
        <taxon>Eukaryota</taxon>
        <taxon>Fungi</taxon>
        <taxon>Dikarya</taxon>
        <taxon>Ascomycota</taxon>
        <taxon>Pezizomycotina</taxon>
        <taxon>Dothideomycetes</taxon>
        <taxon>Dothideomycetes incertae sedis</taxon>
        <taxon>Botryosphaeriales</taxon>
        <taxon>Botryosphaeriaceae</taxon>
        <taxon>Lasiodiplodia</taxon>
    </lineage>
</organism>
<keyword evidence="2" id="KW-1185">Reference proteome</keyword>
<gene>
    <name evidence="1" type="ORF">O1611_g2265</name>
</gene>
<accession>A0ACC2JV03</accession>
<dbReference type="Proteomes" id="UP001153332">
    <property type="component" value="Unassembled WGS sequence"/>
</dbReference>
<proteinExistence type="predicted"/>
<comment type="caution">
    <text evidence="1">The sequence shown here is derived from an EMBL/GenBank/DDBJ whole genome shotgun (WGS) entry which is preliminary data.</text>
</comment>